<protein>
    <submittedName>
        <fullName evidence="2">Putative beta-glucosidase protein</fullName>
    </submittedName>
</protein>
<dbReference type="InterPro" id="IPR001360">
    <property type="entry name" value="Glyco_hydro_1"/>
</dbReference>
<dbReference type="PANTHER" id="PTHR10353">
    <property type="entry name" value="GLYCOSYL HYDROLASE"/>
    <property type="match status" value="1"/>
</dbReference>
<dbReference type="HOGENOM" id="CLU_001859_1_3_1"/>
<dbReference type="GO" id="GO:0005975">
    <property type="term" value="P:carbohydrate metabolic process"/>
    <property type="evidence" value="ECO:0007669"/>
    <property type="project" value="InterPro"/>
</dbReference>
<gene>
    <name evidence="2" type="ORF">UCRPA7_3493</name>
</gene>
<organism evidence="2 3">
    <name type="scientific">Phaeoacremonium minimum (strain UCR-PA7)</name>
    <name type="common">Esca disease fungus</name>
    <name type="synonym">Togninia minima</name>
    <dbReference type="NCBI Taxonomy" id="1286976"/>
    <lineage>
        <taxon>Eukaryota</taxon>
        <taxon>Fungi</taxon>
        <taxon>Dikarya</taxon>
        <taxon>Ascomycota</taxon>
        <taxon>Pezizomycotina</taxon>
        <taxon>Sordariomycetes</taxon>
        <taxon>Sordariomycetidae</taxon>
        <taxon>Togniniales</taxon>
        <taxon>Togniniaceae</taxon>
        <taxon>Phaeoacremonium</taxon>
    </lineage>
</organism>
<sequence>MFGVAGSAGQMEGAIADEGRTPSLLELPIGLGQSSETNFVANEFYYLYKQDIERAAAMGVEYFAFSISWTRIVPFVAPGSPVNQPGLDHYSDMVDFIIEKGMKPAVTLYHFDTPLQFYANLSQRYDSHFGYLNGGYDNTTFTDAFVYYGKVVMSRLADRVPIWITWNEPLLFASNGQSIDTVIKSHASLYHFYRDEIKGRGKLSLKLSVTMGMPQDPLNSSHVDAANHYNDLQAATFANPLMLGIDFPESYKKTVTDFIPLTDNDLAYLGGTADFFAIDAYTSVAVTPPSTTTINECAANVTDPLYPWCIEQSVIDATGWNVGYRSQSYVYMTPLYLRTLLNYVWNTFRKPVFITEIGFPVFGEAQMELADQLFDTPRSEYYLSYLSETLKAIWEDGVDVWGAFAWSFADNWEFGTYSEQFGLQVVNRTTQERYYKRSFFDVVDFVASRRKQRGSCKGR</sequence>
<evidence type="ECO:0000313" key="3">
    <source>
        <dbReference type="Proteomes" id="UP000014074"/>
    </source>
</evidence>
<keyword evidence="3" id="KW-1185">Reference proteome</keyword>
<evidence type="ECO:0000256" key="1">
    <source>
        <dbReference type="RuleBase" id="RU003690"/>
    </source>
</evidence>
<dbReference type="eggNOG" id="KOG0626">
    <property type="taxonomic scope" value="Eukaryota"/>
</dbReference>
<dbReference type="Pfam" id="PF00232">
    <property type="entry name" value="Glyco_hydro_1"/>
    <property type="match status" value="1"/>
</dbReference>
<dbReference type="RefSeq" id="XP_007914235.1">
    <property type="nucleotide sequence ID" value="XM_007916044.1"/>
</dbReference>
<dbReference type="SUPFAM" id="SSF51445">
    <property type="entry name" value="(Trans)glycosidases"/>
    <property type="match status" value="1"/>
</dbReference>
<dbReference type="GO" id="GO:0008422">
    <property type="term" value="F:beta-glucosidase activity"/>
    <property type="evidence" value="ECO:0007669"/>
    <property type="project" value="TreeGrafter"/>
</dbReference>
<name>R8BNU5_PHAM7</name>
<reference evidence="3" key="1">
    <citation type="journal article" date="2013" name="Genome Announc.">
        <title>Draft genome sequence of the ascomycete Phaeoacremonium aleophilum strain UCR-PA7, a causal agent of the esca disease complex in grapevines.</title>
        <authorList>
            <person name="Blanco-Ulate B."/>
            <person name="Rolshausen P."/>
            <person name="Cantu D."/>
        </authorList>
    </citation>
    <scope>NUCLEOTIDE SEQUENCE [LARGE SCALE GENOMIC DNA]</scope>
    <source>
        <strain evidence="3">UCR-PA7</strain>
    </source>
</reference>
<dbReference type="KEGG" id="tmn:UCRPA7_3493"/>
<dbReference type="AlphaFoldDB" id="R8BNU5"/>
<dbReference type="EMBL" id="KB933057">
    <property type="protein sequence ID" value="EOO01016.1"/>
    <property type="molecule type" value="Genomic_DNA"/>
</dbReference>
<dbReference type="PRINTS" id="PR00131">
    <property type="entry name" value="GLHYDRLASE1"/>
</dbReference>
<dbReference type="Gene3D" id="3.20.20.80">
    <property type="entry name" value="Glycosidases"/>
    <property type="match status" value="1"/>
</dbReference>
<dbReference type="OrthoDB" id="65569at2759"/>
<accession>R8BNU5</accession>
<dbReference type="Proteomes" id="UP000014074">
    <property type="component" value="Unassembled WGS sequence"/>
</dbReference>
<comment type="similarity">
    <text evidence="1">Belongs to the glycosyl hydrolase 1 family.</text>
</comment>
<dbReference type="GeneID" id="19323847"/>
<dbReference type="InterPro" id="IPR017853">
    <property type="entry name" value="GH"/>
</dbReference>
<dbReference type="PANTHER" id="PTHR10353:SF53">
    <property type="entry name" value="BETA-1,4-GLUCOSIDASE (EUROFUNG)"/>
    <property type="match status" value="1"/>
</dbReference>
<evidence type="ECO:0000313" key="2">
    <source>
        <dbReference type="EMBL" id="EOO01016.1"/>
    </source>
</evidence>
<proteinExistence type="inferred from homology"/>